<dbReference type="EMBL" id="BAEE01000042">
    <property type="protein sequence ID" value="GAB09515.1"/>
    <property type="molecule type" value="Genomic_DNA"/>
</dbReference>
<proteinExistence type="predicted"/>
<dbReference type="Proteomes" id="UP000035088">
    <property type="component" value="Unassembled WGS sequence"/>
</dbReference>
<dbReference type="AlphaFoldDB" id="G7H0Z0"/>
<comment type="caution">
    <text evidence="1">The sequence shown here is derived from an EMBL/GenBank/DDBJ whole genome shotgun (WGS) entry which is preliminary data.</text>
</comment>
<accession>G7H0Z0</accession>
<protein>
    <submittedName>
        <fullName evidence="1">Uncharacterized protein</fullName>
    </submittedName>
</protein>
<organism evidence="1 2">
    <name type="scientific">Gordonia araii NBRC 100433</name>
    <dbReference type="NCBI Taxonomy" id="1073574"/>
    <lineage>
        <taxon>Bacteria</taxon>
        <taxon>Bacillati</taxon>
        <taxon>Actinomycetota</taxon>
        <taxon>Actinomycetes</taxon>
        <taxon>Mycobacteriales</taxon>
        <taxon>Gordoniaceae</taxon>
        <taxon>Gordonia</taxon>
    </lineage>
</organism>
<keyword evidence="2" id="KW-1185">Reference proteome</keyword>
<gene>
    <name evidence="1" type="ORF">GOARA_042_00220</name>
</gene>
<name>G7H0Z0_9ACTN</name>
<evidence type="ECO:0000313" key="2">
    <source>
        <dbReference type="Proteomes" id="UP000035088"/>
    </source>
</evidence>
<dbReference type="STRING" id="1073574.GOARA_042_00220"/>
<evidence type="ECO:0000313" key="1">
    <source>
        <dbReference type="EMBL" id="GAB09515.1"/>
    </source>
</evidence>
<sequence length="104" mass="11151">MPYSMLDRASVTQIEADRIVKLDIRSGVIPLASVGLEARGLSAVIGEASGPEILLVMDGPSRRESVMSRTVMATVEAPTRSVGMVTFWQAANSGPQRWPFFATG</sequence>
<reference evidence="1 2" key="1">
    <citation type="submission" date="2011-11" db="EMBL/GenBank/DDBJ databases">
        <title>Whole genome shotgun sequence of Gordonia araii NBRC 100433.</title>
        <authorList>
            <person name="Yoshida Y."/>
            <person name="Hosoyama A."/>
            <person name="Tsuchikane K."/>
            <person name="Katsumata H."/>
            <person name="Yamazaki S."/>
            <person name="Fujita N."/>
        </authorList>
    </citation>
    <scope>NUCLEOTIDE SEQUENCE [LARGE SCALE GENOMIC DNA]</scope>
    <source>
        <strain evidence="1 2">NBRC 100433</strain>
    </source>
</reference>